<comment type="caution">
    <text evidence="1">The sequence shown here is derived from an EMBL/GenBank/DDBJ whole genome shotgun (WGS) entry which is preliminary data.</text>
</comment>
<dbReference type="AlphaFoldDB" id="A0A015JP83"/>
<proteinExistence type="predicted"/>
<sequence length="99" mass="11737">MLVYEIEDLSEYGITPTEYYINFRVILYSFRSWVNETRGLINTFTLIKYKELADIIRAYKVNRDIKIISTPSGYETMKMNKGKVQEIPVECPKTDIERK</sequence>
<dbReference type="Proteomes" id="UP000022910">
    <property type="component" value="Unassembled WGS sequence"/>
</dbReference>
<dbReference type="HOGENOM" id="CLU_2321616_0_0_1"/>
<evidence type="ECO:0000313" key="2">
    <source>
        <dbReference type="Proteomes" id="UP000022910"/>
    </source>
</evidence>
<accession>A0A015JP83</accession>
<keyword evidence="2" id="KW-1185">Reference proteome</keyword>
<dbReference type="EMBL" id="JEMT01016148">
    <property type="protein sequence ID" value="EXX71342.1"/>
    <property type="molecule type" value="Genomic_DNA"/>
</dbReference>
<name>A0A015JP83_RHIIW</name>
<reference evidence="1 2" key="1">
    <citation type="submission" date="2014-02" db="EMBL/GenBank/DDBJ databases">
        <title>Single nucleus genome sequencing reveals high similarity among nuclei of an endomycorrhizal fungus.</title>
        <authorList>
            <person name="Lin K."/>
            <person name="Geurts R."/>
            <person name="Zhang Z."/>
            <person name="Limpens E."/>
            <person name="Saunders D.G."/>
            <person name="Mu D."/>
            <person name="Pang E."/>
            <person name="Cao H."/>
            <person name="Cha H."/>
            <person name="Lin T."/>
            <person name="Zhou Q."/>
            <person name="Shang Y."/>
            <person name="Li Y."/>
            <person name="Ivanov S."/>
            <person name="Sharma T."/>
            <person name="Velzen R.V."/>
            <person name="Ruijter N.D."/>
            <person name="Aanen D.K."/>
            <person name="Win J."/>
            <person name="Kamoun S."/>
            <person name="Bisseling T."/>
            <person name="Huang S."/>
        </authorList>
    </citation>
    <scope>NUCLEOTIDE SEQUENCE [LARGE SCALE GENOMIC DNA]</scope>
    <source>
        <strain evidence="2">DAOM197198w</strain>
    </source>
</reference>
<organism evidence="1 2">
    <name type="scientific">Rhizophagus irregularis (strain DAOM 197198w)</name>
    <name type="common">Glomus intraradices</name>
    <dbReference type="NCBI Taxonomy" id="1432141"/>
    <lineage>
        <taxon>Eukaryota</taxon>
        <taxon>Fungi</taxon>
        <taxon>Fungi incertae sedis</taxon>
        <taxon>Mucoromycota</taxon>
        <taxon>Glomeromycotina</taxon>
        <taxon>Glomeromycetes</taxon>
        <taxon>Glomerales</taxon>
        <taxon>Glomeraceae</taxon>
        <taxon>Rhizophagus</taxon>
    </lineage>
</organism>
<protein>
    <submittedName>
        <fullName evidence="1">Uncharacterized protein</fullName>
    </submittedName>
</protein>
<evidence type="ECO:0000313" key="1">
    <source>
        <dbReference type="EMBL" id="EXX71342.1"/>
    </source>
</evidence>
<gene>
    <name evidence="1" type="ORF">RirG_079400</name>
</gene>